<dbReference type="InterPro" id="IPR054722">
    <property type="entry name" value="PolX-like_BBD"/>
</dbReference>
<dbReference type="Pfam" id="PF13976">
    <property type="entry name" value="gag_pre-integrs"/>
    <property type="match status" value="1"/>
</dbReference>
<evidence type="ECO:0000256" key="11">
    <source>
        <dbReference type="ARBA" id="ARBA00022918"/>
    </source>
</evidence>
<evidence type="ECO:0000256" key="8">
    <source>
        <dbReference type="ARBA" id="ARBA00022840"/>
    </source>
</evidence>
<keyword evidence="2" id="KW-0645">Protease</keyword>
<dbReference type="InterPro" id="IPR025724">
    <property type="entry name" value="GAG-pre-integrase_dom"/>
</dbReference>
<dbReference type="EMBL" id="JAAIUW010000003">
    <property type="protein sequence ID" value="KAF7839276.1"/>
    <property type="molecule type" value="Genomic_DNA"/>
</dbReference>
<keyword evidence="13" id="KW-0233">DNA recombination</keyword>
<keyword evidence="3" id="KW-0540">Nuclease</keyword>
<dbReference type="AlphaFoldDB" id="A0A835CE01"/>
<feature type="domain" description="Retroviral polymerase SH3-like" evidence="18">
    <location>
        <begin position="209"/>
        <end position="261"/>
    </location>
</feature>
<evidence type="ECO:0000256" key="9">
    <source>
        <dbReference type="ARBA" id="ARBA00022842"/>
    </source>
</evidence>
<name>A0A835CE01_9FABA</name>
<dbReference type="GO" id="GO:0004519">
    <property type="term" value="F:endonuclease activity"/>
    <property type="evidence" value="ECO:0007669"/>
    <property type="project" value="UniProtKB-KW"/>
</dbReference>
<evidence type="ECO:0000256" key="4">
    <source>
        <dbReference type="ARBA" id="ARBA00022723"/>
    </source>
</evidence>
<evidence type="ECO:0000259" key="17">
    <source>
        <dbReference type="Pfam" id="PF22936"/>
    </source>
</evidence>
<dbReference type="Pfam" id="PF25597">
    <property type="entry name" value="SH3_retrovirus"/>
    <property type="match status" value="1"/>
</dbReference>
<comment type="caution">
    <text evidence="19">The sequence shown here is derived from an EMBL/GenBank/DDBJ whole genome shotgun (WGS) entry which is preliminary data.</text>
</comment>
<gene>
    <name evidence="19" type="ORF">G2W53_007758</name>
</gene>
<dbReference type="GO" id="GO:0046872">
    <property type="term" value="F:metal ion binding"/>
    <property type="evidence" value="ECO:0007669"/>
    <property type="project" value="UniProtKB-KW"/>
</dbReference>
<evidence type="ECO:0000313" key="19">
    <source>
        <dbReference type="EMBL" id="KAF7839276.1"/>
    </source>
</evidence>
<dbReference type="PANTHER" id="PTHR42648">
    <property type="entry name" value="TRANSPOSASE, PUTATIVE-RELATED"/>
    <property type="match status" value="1"/>
</dbReference>
<evidence type="ECO:0000259" key="15">
    <source>
        <dbReference type="Pfam" id="PF07727"/>
    </source>
</evidence>
<feature type="domain" description="GAG-pre-integrase" evidence="16">
    <location>
        <begin position="110"/>
        <end position="160"/>
    </location>
</feature>
<dbReference type="GO" id="GO:0003964">
    <property type="term" value="F:RNA-directed DNA polymerase activity"/>
    <property type="evidence" value="ECO:0007669"/>
    <property type="project" value="UniProtKB-KW"/>
</dbReference>
<dbReference type="PANTHER" id="PTHR42648:SF11">
    <property type="entry name" value="TRANSPOSON TY4-P GAG-POL POLYPROTEIN"/>
    <property type="match status" value="1"/>
</dbReference>
<dbReference type="InterPro" id="IPR039537">
    <property type="entry name" value="Retrotran_Ty1/copia-like"/>
</dbReference>
<dbReference type="GO" id="GO:0005524">
    <property type="term" value="F:ATP binding"/>
    <property type="evidence" value="ECO:0007669"/>
    <property type="project" value="UniProtKB-KW"/>
</dbReference>
<keyword evidence="4" id="KW-0479">Metal-binding</keyword>
<dbReference type="Proteomes" id="UP000634136">
    <property type="component" value="Unassembled WGS sequence"/>
</dbReference>
<keyword evidence="6" id="KW-0255">Endonuclease</keyword>
<evidence type="ECO:0000256" key="7">
    <source>
        <dbReference type="ARBA" id="ARBA00022801"/>
    </source>
</evidence>
<dbReference type="GO" id="GO:0015074">
    <property type="term" value="P:DNA integration"/>
    <property type="evidence" value="ECO:0007669"/>
    <property type="project" value="UniProtKB-KW"/>
</dbReference>
<evidence type="ECO:0000256" key="3">
    <source>
        <dbReference type="ARBA" id="ARBA00022722"/>
    </source>
</evidence>
<keyword evidence="12" id="KW-0808">Transferase</keyword>
<protein>
    <submittedName>
        <fullName evidence="19">Putative mitochondrial protein</fullName>
    </submittedName>
</protein>
<feature type="domain" description="Reverse transcriptase Ty1/copia-type" evidence="15">
    <location>
        <begin position="283"/>
        <end position="382"/>
    </location>
</feature>
<keyword evidence="10" id="KW-0229">DNA integration</keyword>
<reference evidence="19" key="1">
    <citation type="submission" date="2020-09" db="EMBL/GenBank/DDBJ databases">
        <title>Genome-Enabled Discovery of Anthraquinone Biosynthesis in Senna tora.</title>
        <authorList>
            <person name="Kang S.-H."/>
            <person name="Pandey R.P."/>
            <person name="Lee C.-M."/>
            <person name="Sim J.-S."/>
            <person name="Jeong J.-T."/>
            <person name="Choi B.-S."/>
            <person name="Jung M."/>
            <person name="Ginzburg D."/>
            <person name="Zhao K."/>
            <person name="Won S.Y."/>
            <person name="Oh T.-J."/>
            <person name="Yu Y."/>
            <person name="Kim N.-H."/>
            <person name="Lee O.R."/>
            <person name="Lee T.-H."/>
            <person name="Bashyal P."/>
            <person name="Kim T.-S."/>
            <person name="Lee W.-H."/>
            <person name="Kawkins C."/>
            <person name="Kim C.-K."/>
            <person name="Kim J.S."/>
            <person name="Ahn B.O."/>
            <person name="Rhee S.Y."/>
            <person name="Sohng J.K."/>
        </authorList>
    </citation>
    <scope>NUCLEOTIDE SEQUENCE</scope>
    <source>
        <tissue evidence="19">Leaf</tissue>
    </source>
</reference>
<keyword evidence="12" id="KW-0548">Nucleotidyltransferase</keyword>
<dbReference type="OrthoDB" id="1432996at2759"/>
<keyword evidence="11" id="KW-0695">RNA-directed DNA polymerase</keyword>
<keyword evidence="14" id="KW-0511">Multifunctional enzyme</keyword>
<evidence type="ECO:0000256" key="12">
    <source>
        <dbReference type="ARBA" id="ARBA00022932"/>
    </source>
</evidence>
<comment type="function">
    <text evidence="1">The aspartyl protease (PR) mediates the proteolytic cleavages of the Gag and Gag-Pol polyproteins after assembly of the VLP.</text>
</comment>
<organism evidence="19 20">
    <name type="scientific">Senna tora</name>
    <dbReference type="NCBI Taxonomy" id="362788"/>
    <lineage>
        <taxon>Eukaryota</taxon>
        <taxon>Viridiplantae</taxon>
        <taxon>Streptophyta</taxon>
        <taxon>Embryophyta</taxon>
        <taxon>Tracheophyta</taxon>
        <taxon>Spermatophyta</taxon>
        <taxon>Magnoliopsida</taxon>
        <taxon>eudicotyledons</taxon>
        <taxon>Gunneridae</taxon>
        <taxon>Pentapetalae</taxon>
        <taxon>rosids</taxon>
        <taxon>fabids</taxon>
        <taxon>Fabales</taxon>
        <taxon>Fabaceae</taxon>
        <taxon>Caesalpinioideae</taxon>
        <taxon>Cassia clade</taxon>
        <taxon>Senna</taxon>
    </lineage>
</organism>
<evidence type="ECO:0000256" key="10">
    <source>
        <dbReference type="ARBA" id="ARBA00022908"/>
    </source>
</evidence>
<keyword evidence="9" id="KW-0460">Magnesium</keyword>
<dbReference type="InterPro" id="IPR057670">
    <property type="entry name" value="SH3_retrovirus"/>
</dbReference>
<keyword evidence="12" id="KW-0239">DNA-directed DNA polymerase</keyword>
<evidence type="ECO:0000313" key="20">
    <source>
        <dbReference type="Proteomes" id="UP000634136"/>
    </source>
</evidence>
<feature type="domain" description="Retrovirus-related Pol polyprotein from transposon TNT 1-94-like beta-barrel" evidence="17">
    <location>
        <begin position="5"/>
        <end position="62"/>
    </location>
</feature>
<evidence type="ECO:0000256" key="6">
    <source>
        <dbReference type="ARBA" id="ARBA00022759"/>
    </source>
</evidence>
<dbReference type="Pfam" id="PF22936">
    <property type="entry name" value="Pol_BBD"/>
    <property type="match status" value="1"/>
</dbReference>
<dbReference type="GO" id="GO:0008233">
    <property type="term" value="F:peptidase activity"/>
    <property type="evidence" value="ECO:0007669"/>
    <property type="project" value="UniProtKB-KW"/>
</dbReference>
<evidence type="ECO:0000259" key="18">
    <source>
        <dbReference type="Pfam" id="PF25597"/>
    </source>
</evidence>
<keyword evidence="20" id="KW-1185">Reference proteome</keyword>
<keyword evidence="5" id="KW-0547">Nucleotide-binding</keyword>
<evidence type="ECO:0000259" key="16">
    <source>
        <dbReference type="Pfam" id="PF13976"/>
    </source>
</evidence>
<dbReference type="GO" id="GO:0003887">
    <property type="term" value="F:DNA-directed DNA polymerase activity"/>
    <property type="evidence" value="ECO:0007669"/>
    <property type="project" value="UniProtKB-KW"/>
</dbReference>
<dbReference type="Pfam" id="PF07727">
    <property type="entry name" value="RVT_2"/>
    <property type="match status" value="1"/>
</dbReference>
<evidence type="ECO:0000256" key="2">
    <source>
        <dbReference type="ARBA" id="ARBA00022670"/>
    </source>
</evidence>
<dbReference type="InterPro" id="IPR013103">
    <property type="entry name" value="RVT_2"/>
</dbReference>
<evidence type="ECO:0000256" key="14">
    <source>
        <dbReference type="ARBA" id="ARBA00023268"/>
    </source>
</evidence>
<sequence>MQPSVEELENLVIVTADNSTHPVVKEGVVTIDVNDQASLKLHDVYHVPGLSKNLVSVPQITDFGKYVLFGPSDVKILDNVKEISANVLFSGKKKGSLFVMTAGEAYVKKTSQTDNAAIWHARLGHVGYQLLQQITSKGLVDGIPSLRNVREDVVCQGCQYDTPQQNRVAERKLAHLTSVCLSWLYDKNLPRELWAEAIQCACHVTTGYHLGQSSRTKLDPKARRCVFVGYDPYRKGWRCMDSQTKKFTTSRDVVFDEVTTTFPTSKSVILGDSSTEFLIPEANVSDVDSSMFVKSKSKIQLLVLLYVDDMIVTGSDEAEISSMRYDLSLRFDMKNLGEVDCFLGLEVEKISQGYVVTQCTYARTLLDRFDMREAKEKATPMEPNLKFKKEQRYRNSLPFILEKVLNEELKLTGL</sequence>
<evidence type="ECO:0000256" key="1">
    <source>
        <dbReference type="ARBA" id="ARBA00002180"/>
    </source>
</evidence>
<evidence type="ECO:0000256" key="13">
    <source>
        <dbReference type="ARBA" id="ARBA00023172"/>
    </source>
</evidence>
<dbReference type="GO" id="GO:0006508">
    <property type="term" value="P:proteolysis"/>
    <property type="evidence" value="ECO:0007669"/>
    <property type="project" value="UniProtKB-KW"/>
</dbReference>
<dbReference type="GO" id="GO:0006310">
    <property type="term" value="P:DNA recombination"/>
    <property type="evidence" value="ECO:0007669"/>
    <property type="project" value="UniProtKB-KW"/>
</dbReference>
<proteinExistence type="predicted"/>
<keyword evidence="8" id="KW-0067">ATP-binding</keyword>
<evidence type="ECO:0000256" key="5">
    <source>
        <dbReference type="ARBA" id="ARBA00022741"/>
    </source>
</evidence>
<accession>A0A835CE01</accession>
<keyword evidence="7" id="KW-0378">Hydrolase</keyword>